<dbReference type="Proteomes" id="UP001168528">
    <property type="component" value="Unassembled WGS sequence"/>
</dbReference>
<evidence type="ECO:0000259" key="2">
    <source>
        <dbReference type="Pfam" id="PF07007"/>
    </source>
</evidence>
<dbReference type="Gene3D" id="1.20.1270.180">
    <property type="match status" value="1"/>
</dbReference>
<keyword evidence="4" id="KW-1185">Reference proteome</keyword>
<evidence type="ECO:0000313" key="3">
    <source>
        <dbReference type="EMBL" id="MDO1451774.1"/>
    </source>
</evidence>
<feature type="domain" description="Lysozyme inhibitor LprI-like N-terminal" evidence="2">
    <location>
        <begin position="25"/>
        <end position="113"/>
    </location>
</feature>
<dbReference type="PANTHER" id="PTHR39176:SF1">
    <property type="entry name" value="PERIPLASMIC PROTEIN"/>
    <property type="match status" value="1"/>
</dbReference>
<proteinExistence type="predicted"/>
<gene>
    <name evidence="3" type="ORF">Q0590_36205</name>
</gene>
<reference evidence="3" key="1">
    <citation type="submission" date="2023-07" db="EMBL/GenBank/DDBJ databases">
        <title>The genome sequence of Rhodocytophaga aerolata KACC 12507.</title>
        <authorList>
            <person name="Zhang X."/>
        </authorList>
    </citation>
    <scope>NUCLEOTIDE SEQUENCE</scope>
    <source>
        <strain evidence="3">KACC 12507</strain>
    </source>
</reference>
<accession>A0ABT8RIH3</accession>
<evidence type="ECO:0000256" key="1">
    <source>
        <dbReference type="SAM" id="SignalP"/>
    </source>
</evidence>
<organism evidence="3 4">
    <name type="scientific">Rhodocytophaga aerolata</name>
    <dbReference type="NCBI Taxonomy" id="455078"/>
    <lineage>
        <taxon>Bacteria</taxon>
        <taxon>Pseudomonadati</taxon>
        <taxon>Bacteroidota</taxon>
        <taxon>Cytophagia</taxon>
        <taxon>Cytophagales</taxon>
        <taxon>Rhodocytophagaceae</taxon>
        <taxon>Rhodocytophaga</taxon>
    </lineage>
</organism>
<feature type="signal peptide" evidence="1">
    <location>
        <begin position="1"/>
        <end position="18"/>
    </location>
</feature>
<dbReference type="EMBL" id="JAUKPO010000090">
    <property type="protein sequence ID" value="MDO1451774.1"/>
    <property type="molecule type" value="Genomic_DNA"/>
</dbReference>
<dbReference type="Pfam" id="PF07007">
    <property type="entry name" value="LprI"/>
    <property type="match status" value="1"/>
</dbReference>
<name>A0ABT8RIH3_9BACT</name>
<evidence type="ECO:0000313" key="4">
    <source>
        <dbReference type="Proteomes" id="UP001168528"/>
    </source>
</evidence>
<dbReference type="InterPro" id="IPR009739">
    <property type="entry name" value="LprI-like_N"/>
</dbReference>
<dbReference type="RefSeq" id="WP_302042571.1">
    <property type="nucleotide sequence ID" value="NZ_JAUKPO010000090.1"/>
</dbReference>
<dbReference type="PANTHER" id="PTHR39176">
    <property type="entry name" value="PERIPLASMIC PROTEIN-RELATED"/>
    <property type="match status" value="1"/>
</dbReference>
<keyword evidence="1" id="KW-0732">Signal</keyword>
<sequence length="122" mass="13848">MKKTLTILSLVLSLLGLASIFHDLSAQTQLEMNEEAYNNYKKADKELNLVYKKLLGSLNPKEKSLLIQAQRSWIKFRDSHCDFAAEEFDGGSIQPMVWATCLEEKTKARIEDLKASLQSRGL</sequence>
<comment type="caution">
    <text evidence="3">The sequence shown here is derived from an EMBL/GenBank/DDBJ whole genome shotgun (WGS) entry which is preliminary data.</text>
</comment>
<protein>
    <submittedName>
        <fullName evidence="3">Lysozyme inhibitor LprI family protein</fullName>
    </submittedName>
</protein>
<feature type="chain" id="PRO_5045215587" evidence="1">
    <location>
        <begin position="19"/>
        <end position="122"/>
    </location>
</feature>